<sequence>MKIGFTLGYVELEPHHLSRNIISGIVYSDPPGSPWSFSAVHGPLVAADRRSFWHALPGLLSHTPAPKLLFGDFNGILQDDESWTSGPSHGGSASSSAALRERLNIMGYVDLGYSGPHFIWNRRRGGVLFQRARLDRAVATGEWCSLFPKALVRNVAETTSDHYLVVLNTNGDRGEGVTPFRFEAMWTLDIRSHWVVRHTWSMVPHFAHAKRLVRRIGETRRGLK</sequence>
<dbReference type="SUPFAM" id="SSF56219">
    <property type="entry name" value="DNase I-like"/>
    <property type="match status" value="1"/>
</dbReference>
<name>A0A2P5E6B6_TREOI</name>
<dbReference type="EMBL" id="JXTC01000226">
    <property type="protein sequence ID" value="PON81065.1"/>
    <property type="molecule type" value="Genomic_DNA"/>
</dbReference>
<dbReference type="Proteomes" id="UP000237000">
    <property type="component" value="Unassembled WGS sequence"/>
</dbReference>
<gene>
    <name evidence="1" type="ORF">TorRG33x02_231830</name>
</gene>
<evidence type="ECO:0000313" key="1">
    <source>
        <dbReference type="EMBL" id="PON81065.1"/>
    </source>
</evidence>
<dbReference type="STRING" id="63057.A0A2P5E6B6"/>
<keyword evidence="2" id="KW-1185">Reference proteome</keyword>
<dbReference type="AlphaFoldDB" id="A0A2P5E6B6"/>
<keyword evidence="1" id="KW-0378">Hydrolase</keyword>
<organism evidence="1 2">
    <name type="scientific">Trema orientale</name>
    <name type="common">Charcoal tree</name>
    <name type="synonym">Celtis orientalis</name>
    <dbReference type="NCBI Taxonomy" id="63057"/>
    <lineage>
        <taxon>Eukaryota</taxon>
        <taxon>Viridiplantae</taxon>
        <taxon>Streptophyta</taxon>
        <taxon>Embryophyta</taxon>
        <taxon>Tracheophyta</taxon>
        <taxon>Spermatophyta</taxon>
        <taxon>Magnoliopsida</taxon>
        <taxon>eudicotyledons</taxon>
        <taxon>Gunneridae</taxon>
        <taxon>Pentapetalae</taxon>
        <taxon>rosids</taxon>
        <taxon>fabids</taxon>
        <taxon>Rosales</taxon>
        <taxon>Cannabaceae</taxon>
        <taxon>Trema</taxon>
    </lineage>
</organism>
<dbReference type="GO" id="GO:0004519">
    <property type="term" value="F:endonuclease activity"/>
    <property type="evidence" value="ECO:0007669"/>
    <property type="project" value="UniProtKB-KW"/>
</dbReference>
<reference evidence="2" key="1">
    <citation type="submission" date="2016-06" db="EMBL/GenBank/DDBJ databases">
        <title>Parallel loss of symbiosis genes in relatives of nitrogen-fixing non-legume Parasponia.</title>
        <authorList>
            <person name="Van Velzen R."/>
            <person name="Holmer R."/>
            <person name="Bu F."/>
            <person name="Rutten L."/>
            <person name="Van Zeijl A."/>
            <person name="Liu W."/>
            <person name="Santuari L."/>
            <person name="Cao Q."/>
            <person name="Sharma T."/>
            <person name="Shen D."/>
            <person name="Roswanjaya Y."/>
            <person name="Wardhani T."/>
            <person name="Kalhor M.S."/>
            <person name="Jansen J."/>
            <person name="Van den Hoogen J."/>
            <person name="Gungor B."/>
            <person name="Hartog M."/>
            <person name="Hontelez J."/>
            <person name="Verver J."/>
            <person name="Yang W.-C."/>
            <person name="Schijlen E."/>
            <person name="Repin R."/>
            <person name="Schilthuizen M."/>
            <person name="Schranz E."/>
            <person name="Heidstra R."/>
            <person name="Miyata K."/>
            <person name="Fedorova E."/>
            <person name="Kohlen W."/>
            <person name="Bisseling T."/>
            <person name="Smit S."/>
            <person name="Geurts R."/>
        </authorList>
    </citation>
    <scope>NUCLEOTIDE SEQUENCE [LARGE SCALE GENOMIC DNA]</scope>
    <source>
        <strain evidence="2">cv. RG33-2</strain>
    </source>
</reference>
<dbReference type="InParanoid" id="A0A2P5E6B6"/>
<keyword evidence="1" id="KW-0540">Nuclease</keyword>
<protein>
    <submittedName>
        <fullName evidence="1">Endonuclease/exonuclease/phosphatase</fullName>
    </submittedName>
</protein>
<dbReference type="InterPro" id="IPR036691">
    <property type="entry name" value="Endo/exonu/phosph_ase_sf"/>
</dbReference>
<dbReference type="OrthoDB" id="1935929at2759"/>
<dbReference type="PANTHER" id="PTHR33710">
    <property type="entry name" value="BNAC02G09200D PROTEIN"/>
    <property type="match status" value="1"/>
</dbReference>
<keyword evidence="1" id="KW-0255">Endonuclease</keyword>
<dbReference type="Gene3D" id="3.60.10.10">
    <property type="entry name" value="Endonuclease/exonuclease/phosphatase"/>
    <property type="match status" value="1"/>
</dbReference>
<comment type="caution">
    <text evidence="1">The sequence shown here is derived from an EMBL/GenBank/DDBJ whole genome shotgun (WGS) entry which is preliminary data.</text>
</comment>
<keyword evidence="1" id="KW-0269">Exonuclease</keyword>
<dbReference type="GO" id="GO:0004527">
    <property type="term" value="F:exonuclease activity"/>
    <property type="evidence" value="ECO:0007669"/>
    <property type="project" value="UniProtKB-KW"/>
</dbReference>
<accession>A0A2P5E6B6</accession>
<evidence type="ECO:0000313" key="2">
    <source>
        <dbReference type="Proteomes" id="UP000237000"/>
    </source>
</evidence>
<proteinExistence type="predicted"/>
<dbReference type="PANTHER" id="PTHR33710:SF77">
    <property type="entry name" value="DNASE I-LIKE SUPERFAMILY PROTEIN"/>
    <property type="match status" value="1"/>
</dbReference>